<dbReference type="Proteomes" id="UP001151760">
    <property type="component" value="Unassembled WGS sequence"/>
</dbReference>
<name>A0ABQ4WZU7_9ASTR</name>
<evidence type="ECO:0000313" key="3">
    <source>
        <dbReference type="EMBL" id="GJS58429.1"/>
    </source>
</evidence>
<reference evidence="3" key="2">
    <citation type="submission" date="2022-01" db="EMBL/GenBank/DDBJ databases">
        <authorList>
            <person name="Yamashiro T."/>
            <person name="Shiraishi A."/>
            <person name="Satake H."/>
            <person name="Nakayama K."/>
        </authorList>
    </citation>
    <scope>NUCLEOTIDE SEQUENCE</scope>
</reference>
<keyword evidence="1" id="KW-0175">Coiled coil</keyword>
<gene>
    <name evidence="3" type="ORF">Tco_0653213</name>
</gene>
<evidence type="ECO:0000256" key="1">
    <source>
        <dbReference type="SAM" id="Coils"/>
    </source>
</evidence>
<organism evidence="3 4">
    <name type="scientific">Tanacetum coccineum</name>
    <dbReference type="NCBI Taxonomy" id="301880"/>
    <lineage>
        <taxon>Eukaryota</taxon>
        <taxon>Viridiplantae</taxon>
        <taxon>Streptophyta</taxon>
        <taxon>Embryophyta</taxon>
        <taxon>Tracheophyta</taxon>
        <taxon>Spermatophyta</taxon>
        <taxon>Magnoliopsida</taxon>
        <taxon>eudicotyledons</taxon>
        <taxon>Gunneridae</taxon>
        <taxon>Pentapetalae</taxon>
        <taxon>asterids</taxon>
        <taxon>campanulids</taxon>
        <taxon>Asterales</taxon>
        <taxon>Asteraceae</taxon>
        <taxon>Asteroideae</taxon>
        <taxon>Anthemideae</taxon>
        <taxon>Anthemidinae</taxon>
        <taxon>Tanacetum</taxon>
    </lineage>
</organism>
<feature type="region of interest" description="Disordered" evidence="2">
    <location>
        <begin position="165"/>
        <end position="219"/>
    </location>
</feature>
<dbReference type="EMBL" id="BQNB010009077">
    <property type="protein sequence ID" value="GJS58429.1"/>
    <property type="molecule type" value="Genomic_DNA"/>
</dbReference>
<evidence type="ECO:0000313" key="4">
    <source>
        <dbReference type="Proteomes" id="UP001151760"/>
    </source>
</evidence>
<proteinExistence type="predicted"/>
<accession>A0ABQ4WZU7</accession>
<protein>
    <submittedName>
        <fullName evidence="3">Uncharacterized protein</fullName>
    </submittedName>
</protein>
<keyword evidence="4" id="KW-1185">Reference proteome</keyword>
<sequence length="219" mass="24582">MAQSIMKEKFLSMVESEKEKVKLVIFDELSMVEYEKRKAKLLVSDEMVDYIAFIDDTGKGKVDDLQNKVERLEGDLGRAEQGKEKLMVYEKGKAKIKKLSEDFNRLLEAKKAKEAKEAEKAKLKVKKEVVEVSIDEGDSSDEDVVLFNDAKYLLSDVEIRMFMERPTTSRAPTTSTSIRSRAPSASTRSTAPTSSTRSRALIASTSNAQAASTTPRERK</sequence>
<comment type="caution">
    <text evidence="3">The sequence shown here is derived from an EMBL/GenBank/DDBJ whole genome shotgun (WGS) entry which is preliminary data.</text>
</comment>
<evidence type="ECO:0000256" key="2">
    <source>
        <dbReference type="SAM" id="MobiDB-lite"/>
    </source>
</evidence>
<reference evidence="3" key="1">
    <citation type="journal article" date="2022" name="Int. J. Mol. Sci.">
        <title>Draft Genome of Tanacetum Coccineum: Genomic Comparison of Closely Related Tanacetum-Family Plants.</title>
        <authorList>
            <person name="Yamashiro T."/>
            <person name="Shiraishi A."/>
            <person name="Nakayama K."/>
            <person name="Satake H."/>
        </authorList>
    </citation>
    <scope>NUCLEOTIDE SEQUENCE</scope>
</reference>
<feature type="coiled-coil region" evidence="1">
    <location>
        <begin position="62"/>
        <end position="129"/>
    </location>
</feature>